<dbReference type="GO" id="GO:0033768">
    <property type="term" value="C:SUMO-targeted ubiquitin ligase complex"/>
    <property type="evidence" value="ECO:0007669"/>
    <property type="project" value="TreeGrafter"/>
</dbReference>
<evidence type="ECO:0008006" key="4">
    <source>
        <dbReference type="Google" id="ProtNLM"/>
    </source>
</evidence>
<feature type="region of interest" description="Disordered" evidence="1">
    <location>
        <begin position="1"/>
        <end position="24"/>
    </location>
</feature>
<evidence type="ECO:0000313" key="3">
    <source>
        <dbReference type="Proteomes" id="UP000738349"/>
    </source>
</evidence>
<comment type="caution">
    <text evidence="2">The sequence shown here is derived from an EMBL/GenBank/DDBJ whole genome shotgun (WGS) entry which is preliminary data.</text>
</comment>
<dbReference type="PANTHER" id="PTHR28042">
    <property type="entry name" value="E3 UBIQUITIN-PROTEIN LIGASE COMPLEX SLX5-SLX8 SUBUNIT SLX5"/>
    <property type="match status" value="1"/>
</dbReference>
<dbReference type="InterPro" id="IPR038886">
    <property type="entry name" value="E3_SLX5/Rfp1"/>
</dbReference>
<feature type="compositionally biased region" description="Polar residues" evidence="1">
    <location>
        <begin position="82"/>
        <end position="91"/>
    </location>
</feature>
<evidence type="ECO:0000256" key="1">
    <source>
        <dbReference type="SAM" id="MobiDB-lite"/>
    </source>
</evidence>
<feature type="compositionally biased region" description="Pro residues" evidence="1">
    <location>
        <begin position="242"/>
        <end position="251"/>
    </location>
</feature>
<accession>A0A9P9J3P2</accession>
<sequence length="371" mass="40498">MAANREESSLFVDDSDPIEIASSPERLADAGINLILPMPEGWSNGGTPNTSQPSRSSRRSEQSRHHQQPAPVIDLTEEPDSPVQTRRSLSQHPGGRNPRRTNSQRASPPRLARSDSTFLPAAAPSFIDLTADSPEDHPSLDPAARLRRVPGDDLYENPDHPSYDPSHPLRNRLGGRLRPRPDELIELEFISSVPRRVAVPTFTIGLSRRLAGILGSDIIGGAFAQPQMDVSRNAFAPREPSPKPPMEPAPPTRDGFTRDTCADPDKASETIVICPACNEELAYDPNEVVAPSPTSGRKRKRVPGEHHFWALKACGHVYCADCFENRRVTKANPAGAGFRAPEGRNASDIRCVVDGCDTKVLAKAEWVGIFL</sequence>
<name>A0A9P9J3P2_9HYPO</name>
<feature type="region of interest" description="Disordered" evidence="1">
    <location>
        <begin position="236"/>
        <end position="258"/>
    </location>
</feature>
<dbReference type="AlphaFoldDB" id="A0A9P9J3P2"/>
<feature type="region of interest" description="Disordered" evidence="1">
    <location>
        <begin position="36"/>
        <end position="117"/>
    </location>
</feature>
<organism evidence="2 3">
    <name type="scientific">Dactylonectria macrodidyma</name>
    <dbReference type="NCBI Taxonomy" id="307937"/>
    <lineage>
        <taxon>Eukaryota</taxon>
        <taxon>Fungi</taxon>
        <taxon>Dikarya</taxon>
        <taxon>Ascomycota</taxon>
        <taxon>Pezizomycotina</taxon>
        <taxon>Sordariomycetes</taxon>
        <taxon>Hypocreomycetidae</taxon>
        <taxon>Hypocreales</taxon>
        <taxon>Nectriaceae</taxon>
        <taxon>Dactylonectria</taxon>
    </lineage>
</organism>
<dbReference type="OrthoDB" id="2398441at2759"/>
<reference evidence="2" key="1">
    <citation type="journal article" date="2021" name="Nat. Commun.">
        <title>Genetic determinants of endophytism in the Arabidopsis root mycobiome.</title>
        <authorList>
            <person name="Mesny F."/>
            <person name="Miyauchi S."/>
            <person name="Thiergart T."/>
            <person name="Pickel B."/>
            <person name="Atanasova L."/>
            <person name="Karlsson M."/>
            <person name="Huettel B."/>
            <person name="Barry K.W."/>
            <person name="Haridas S."/>
            <person name="Chen C."/>
            <person name="Bauer D."/>
            <person name="Andreopoulos W."/>
            <person name="Pangilinan J."/>
            <person name="LaButti K."/>
            <person name="Riley R."/>
            <person name="Lipzen A."/>
            <person name="Clum A."/>
            <person name="Drula E."/>
            <person name="Henrissat B."/>
            <person name="Kohler A."/>
            <person name="Grigoriev I.V."/>
            <person name="Martin F.M."/>
            <person name="Hacquard S."/>
        </authorList>
    </citation>
    <scope>NUCLEOTIDE SEQUENCE</scope>
    <source>
        <strain evidence="2">MPI-CAGE-AT-0147</strain>
    </source>
</reference>
<keyword evidence="3" id="KW-1185">Reference proteome</keyword>
<dbReference type="PANTHER" id="PTHR28042:SF1">
    <property type="entry name" value="E3 UBIQUITIN-PROTEIN LIGASE COMPLEX SLX5-SLX8 SUBUNIT SLX5"/>
    <property type="match status" value="1"/>
</dbReference>
<feature type="region of interest" description="Disordered" evidence="1">
    <location>
        <begin position="150"/>
        <end position="177"/>
    </location>
</feature>
<evidence type="ECO:0000313" key="2">
    <source>
        <dbReference type="EMBL" id="KAH7140900.1"/>
    </source>
</evidence>
<protein>
    <recommendedName>
        <fullName evidence="4">Cell cycle control protein</fullName>
    </recommendedName>
</protein>
<dbReference type="Proteomes" id="UP000738349">
    <property type="component" value="Unassembled WGS sequence"/>
</dbReference>
<proteinExistence type="predicted"/>
<gene>
    <name evidence="2" type="ORF">EDB81DRAFT_67112</name>
</gene>
<dbReference type="GO" id="GO:0004842">
    <property type="term" value="F:ubiquitin-protein transferase activity"/>
    <property type="evidence" value="ECO:0007669"/>
    <property type="project" value="TreeGrafter"/>
</dbReference>
<dbReference type="EMBL" id="JAGMUV010000011">
    <property type="protein sequence ID" value="KAH7140900.1"/>
    <property type="molecule type" value="Genomic_DNA"/>
</dbReference>